<dbReference type="Gene3D" id="1.10.606.20">
    <property type="match status" value="1"/>
</dbReference>
<organism evidence="3 4">
    <name type="scientific">Niastella populi</name>
    <dbReference type="NCBI Taxonomy" id="550983"/>
    <lineage>
        <taxon>Bacteria</taxon>
        <taxon>Pseudomonadati</taxon>
        <taxon>Bacteroidota</taxon>
        <taxon>Chitinophagia</taxon>
        <taxon>Chitinophagales</taxon>
        <taxon>Chitinophagaceae</taxon>
        <taxon>Niastella</taxon>
    </lineage>
</organism>
<keyword evidence="4" id="KW-1185">Reference proteome</keyword>
<dbReference type="InterPro" id="IPR052559">
    <property type="entry name" value="V-haloperoxidase"/>
</dbReference>
<keyword evidence="2" id="KW-0732">Signal</keyword>
<evidence type="ECO:0000313" key="4">
    <source>
        <dbReference type="Proteomes" id="UP000192276"/>
    </source>
</evidence>
<gene>
    <name evidence="3" type="ORF">A4R26_02490</name>
</gene>
<accession>A0A1V9FJ08</accession>
<dbReference type="EMBL" id="LWBP01000188">
    <property type="protein sequence ID" value="OQP58353.1"/>
    <property type="molecule type" value="Genomic_DNA"/>
</dbReference>
<reference evidence="4" key="1">
    <citation type="submission" date="2016-04" db="EMBL/GenBank/DDBJ databases">
        <authorList>
            <person name="Chen L."/>
            <person name="Zhuang W."/>
            <person name="Wang G."/>
        </authorList>
    </citation>
    <scope>NUCLEOTIDE SEQUENCE [LARGE SCALE GENOMIC DNA]</scope>
    <source>
        <strain evidence="4">208</strain>
    </source>
</reference>
<dbReference type="PANTHER" id="PTHR34599:SF1">
    <property type="entry name" value="PHOSPHATIDIC ACID PHOSPHATASE TYPE 2_HALOPEROXIDASE DOMAIN-CONTAINING PROTEIN"/>
    <property type="match status" value="1"/>
</dbReference>
<evidence type="ECO:0000313" key="3">
    <source>
        <dbReference type="EMBL" id="OQP58353.1"/>
    </source>
</evidence>
<dbReference type="PANTHER" id="PTHR34599">
    <property type="entry name" value="PEROXIDASE-RELATED"/>
    <property type="match status" value="1"/>
</dbReference>
<evidence type="ECO:0000256" key="1">
    <source>
        <dbReference type="SAM" id="MobiDB-lite"/>
    </source>
</evidence>
<comment type="caution">
    <text evidence="3">The sequence shown here is derived from an EMBL/GenBank/DDBJ whole genome shotgun (WGS) entry which is preliminary data.</text>
</comment>
<evidence type="ECO:0000256" key="2">
    <source>
        <dbReference type="SAM" id="SignalP"/>
    </source>
</evidence>
<dbReference type="PROSITE" id="PS51257">
    <property type="entry name" value="PROKAR_LIPOPROTEIN"/>
    <property type="match status" value="1"/>
</dbReference>
<protein>
    <submittedName>
        <fullName evidence="3">Phosphoesterase PA-phosphatase</fullName>
    </submittedName>
</protein>
<feature type="compositionally biased region" description="Polar residues" evidence="1">
    <location>
        <begin position="313"/>
        <end position="322"/>
    </location>
</feature>
<dbReference type="CDD" id="cd03398">
    <property type="entry name" value="PAP2_haloperoxidase"/>
    <property type="match status" value="1"/>
</dbReference>
<dbReference type="Proteomes" id="UP000192276">
    <property type="component" value="Unassembled WGS sequence"/>
</dbReference>
<dbReference type="STRING" id="550983.A4R26_02490"/>
<feature type="region of interest" description="Disordered" evidence="1">
    <location>
        <begin position="313"/>
        <end position="340"/>
    </location>
</feature>
<dbReference type="InterPro" id="IPR036938">
    <property type="entry name" value="PAP2/HPO_sf"/>
</dbReference>
<dbReference type="OrthoDB" id="7793240at2"/>
<name>A0A1V9FJ08_9BACT</name>
<dbReference type="AlphaFoldDB" id="A0A1V9FJ08"/>
<dbReference type="SUPFAM" id="SSF48317">
    <property type="entry name" value="Acid phosphatase/Vanadium-dependent haloperoxidase"/>
    <property type="match status" value="1"/>
</dbReference>
<feature type="chain" id="PRO_5013161844" evidence="2">
    <location>
        <begin position="27"/>
        <end position="426"/>
    </location>
</feature>
<feature type="signal peptide" evidence="2">
    <location>
        <begin position="1"/>
        <end position="26"/>
    </location>
</feature>
<proteinExistence type="predicted"/>
<sequence length="426" mass="46338">MKHLRKTWLMLTVTSSLVMVSCSRNSYPEDPVKNLPNDVVLKWDEVAYEGFGGVAYQHSLMASRLNAMVHLAMHDALNAVHPKYSTYIFTGRDAGADAVAAAASAAHAVLVQELPGRKSFLDSALQQSLSTVPESEAKNRGIKLGKDAAQAVIAARSNDGSEGDPFAPVPVSDIPGRYQTVPPFDFCFAPYWENVKVFGLQKKDQFRSSPPPALNSTAYATAFNEVKETGILNSATRTADQTAYSKFWYEFSEAGWNRVARTAAINKKLNLLEAARLFALVDMSLADAYIAGWEAKAHYDLWRPYTAIRNAATDGNDQTTADPQWLSAEPTPPVQDYPSTHSALGNAAATVLARVLGDNTAFTITSPTAFPAGSTRSFTSFSQAAKENADSRVRAGIHFRFACEAGLELGNKIGNWNVDNYLKPIN</sequence>